<dbReference type="AlphaFoldDB" id="A0A917N910"/>
<keyword evidence="3" id="KW-0813">Transport</keyword>
<evidence type="ECO:0000256" key="7">
    <source>
        <dbReference type="ARBA" id="ARBA00023136"/>
    </source>
</evidence>
<feature type="transmembrane region" description="Helical" evidence="8">
    <location>
        <begin position="201"/>
        <end position="222"/>
    </location>
</feature>
<name>A0A917N910_9GAMM</name>
<evidence type="ECO:0000256" key="8">
    <source>
        <dbReference type="SAM" id="Phobius"/>
    </source>
</evidence>
<gene>
    <name evidence="9" type="primary">btuC</name>
    <name evidence="9" type="ORF">GCM10009332_14000</name>
</gene>
<dbReference type="SUPFAM" id="SSF81345">
    <property type="entry name" value="ABC transporter involved in vitamin B12 uptake, BtuC"/>
    <property type="match status" value="1"/>
</dbReference>
<dbReference type="Proteomes" id="UP000613743">
    <property type="component" value="Unassembled WGS sequence"/>
</dbReference>
<evidence type="ECO:0000256" key="6">
    <source>
        <dbReference type="ARBA" id="ARBA00022989"/>
    </source>
</evidence>
<proteinExistence type="inferred from homology"/>
<keyword evidence="4" id="KW-1003">Cell membrane</keyword>
<feature type="transmembrane region" description="Helical" evidence="8">
    <location>
        <begin position="328"/>
        <end position="351"/>
    </location>
</feature>
<reference evidence="9" key="2">
    <citation type="submission" date="2020-09" db="EMBL/GenBank/DDBJ databases">
        <authorList>
            <person name="Sun Q."/>
            <person name="Ohkuma M."/>
        </authorList>
    </citation>
    <scope>NUCLEOTIDE SEQUENCE</scope>
    <source>
        <strain evidence="9">JCM 30804</strain>
    </source>
</reference>
<dbReference type="InterPro" id="IPR000522">
    <property type="entry name" value="ABC_transptr_permease_BtuC"/>
</dbReference>
<dbReference type="CDD" id="cd06550">
    <property type="entry name" value="TM_ABC_iron-siderophores_like"/>
    <property type="match status" value="1"/>
</dbReference>
<feature type="transmembrane region" description="Helical" evidence="8">
    <location>
        <begin position="62"/>
        <end position="82"/>
    </location>
</feature>
<evidence type="ECO:0000256" key="3">
    <source>
        <dbReference type="ARBA" id="ARBA00022448"/>
    </source>
</evidence>
<evidence type="ECO:0000313" key="10">
    <source>
        <dbReference type="Proteomes" id="UP000613743"/>
    </source>
</evidence>
<dbReference type="FunFam" id="1.10.3470.10:FF:000001">
    <property type="entry name" value="Vitamin B12 ABC transporter permease BtuC"/>
    <property type="match status" value="1"/>
</dbReference>
<feature type="transmembrane region" description="Helical" evidence="8">
    <location>
        <begin position="135"/>
        <end position="159"/>
    </location>
</feature>
<feature type="transmembrane region" description="Helical" evidence="8">
    <location>
        <begin position="289"/>
        <end position="316"/>
    </location>
</feature>
<evidence type="ECO:0000256" key="1">
    <source>
        <dbReference type="ARBA" id="ARBA00004651"/>
    </source>
</evidence>
<protein>
    <submittedName>
        <fullName evidence="9">ABC transporter permease</fullName>
    </submittedName>
</protein>
<comment type="subcellular location">
    <subcellularLocation>
        <location evidence="1">Cell membrane</location>
        <topology evidence="1">Multi-pass membrane protein</topology>
    </subcellularLocation>
</comment>
<dbReference type="PANTHER" id="PTHR30472:SF67">
    <property type="entry name" value="PERMEASE OF ABC TRANSPORTER-RELATED"/>
    <property type="match status" value="1"/>
</dbReference>
<dbReference type="RefSeq" id="WP_229779772.1">
    <property type="nucleotide sequence ID" value="NZ_BMPZ01000003.1"/>
</dbReference>
<keyword evidence="10" id="KW-1185">Reference proteome</keyword>
<dbReference type="EMBL" id="BMPZ01000003">
    <property type="protein sequence ID" value="GGI77816.1"/>
    <property type="molecule type" value="Genomic_DNA"/>
</dbReference>
<keyword evidence="7 8" id="KW-0472">Membrane</keyword>
<evidence type="ECO:0000256" key="4">
    <source>
        <dbReference type="ARBA" id="ARBA00022475"/>
    </source>
</evidence>
<dbReference type="GO" id="GO:0022857">
    <property type="term" value="F:transmembrane transporter activity"/>
    <property type="evidence" value="ECO:0007669"/>
    <property type="project" value="InterPro"/>
</dbReference>
<dbReference type="GO" id="GO:0005886">
    <property type="term" value="C:plasma membrane"/>
    <property type="evidence" value="ECO:0007669"/>
    <property type="project" value="UniProtKB-SubCell"/>
</dbReference>
<dbReference type="Pfam" id="PF01032">
    <property type="entry name" value="FecCD"/>
    <property type="match status" value="1"/>
</dbReference>
<evidence type="ECO:0000256" key="2">
    <source>
        <dbReference type="ARBA" id="ARBA00007935"/>
    </source>
</evidence>
<dbReference type="GO" id="GO:0033214">
    <property type="term" value="P:siderophore-iron import into cell"/>
    <property type="evidence" value="ECO:0007669"/>
    <property type="project" value="TreeGrafter"/>
</dbReference>
<feature type="transmembrane region" description="Helical" evidence="8">
    <location>
        <begin position="243"/>
        <end position="263"/>
    </location>
</feature>
<sequence length="380" mass="40383">MEMPNAATAKSKTMHSSWAMIFSPLSAQAWLFIALLLLVIITPVVAASYGAADLPMSQVLRILLVPIVGQDSAVYLTTYSFMTPFDSTHNSNIAERIVFELRLPRILLAFIAGAGLAISGSVLQTVTRNPLADPFLFGISSGASLGAVIAMSALSVLGLELSGIGGWLSVPIGAFIGASAASLMVLGMAGTNVNSQTERMLLSGVAITFMFGAMTSLILYFSSPQATASVLFWSMGSFAKASWSSLWMPAIVVVSGIGVIMAMKRQILAMLAGDETAHTLGIPVARVRLAMLLLCSLITAIIVAHCGGIGFVGLMIPHIVRLLFPGRYPIMITAIAGGLFMIWVDVFARSLMDNQELPVGIITSVIGSLFFLIVLRRRRR</sequence>
<reference evidence="9" key="1">
    <citation type="journal article" date="2014" name="Int. J. Syst. Evol. Microbiol.">
        <title>Complete genome sequence of Corynebacterium casei LMG S-19264T (=DSM 44701T), isolated from a smear-ripened cheese.</title>
        <authorList>
            <consortium name="US DOE Joint Genome Institute (JGI-PGF)"/>
            <person name="Walter F."/>
            <person name="Albersmeier A."/>
            <person name="Kalinowski J."/>
            <person name="Ruckert C."/>
        </authorList>
    </citation>
    <scope>NUCLEOTIDE SEQUENCE</scope>
    <source>
        <strain evidence="9">JCM 30804</strain>
    </source>
</reference>
<dbReference type="InterPro" id="IPR037294">
    <property type="entry name" value="ABC_BtuC-like"/>
</dbReference>
<dbReference type="Gene3D" id="1.10.3470.10">
    <property type="entry name" value="ABC transporter involved in vitamin B12 uptake, BtuC"/>
    <property type="match status" value="1"/>
</dbReference>
<keyword evidence="5 8" id="KW-0812">Transmembrane</keyword>
<evidence type="ECO:0000313" key="9">
    <source>
        <dbReference type="EMBL" id="GGI77816.1"/>
    </source>
</evidence>
<feature type="transmembrane region" description="Helical" evidence="8">
    <location>
        <begin position="357"/>
        <end position="375"/>
    </location>
</feature>
<evidence type="ECO:0000256" key="5">
    <source>
        <dbReference type="ARBA" id="ARBA00022692"/>
    </source>
</evidence>
<comment type="similarity">
    <text evidence="2">Belongs to the binding-protein-dependent transport system permease family. FecCD subfamily.</text>
</comment>
<keyword evidence="6 8" id="KW-1133">Transmembrane helix</keyword>
<comment type="caution">
    <text evidence="9">The sequence shown here is derived from an EMBL/GenBank/DDBJ whole genome shotgun (WGS) entry which is preliminary data.</text>
</comment>
<feature type="transmembrane region" description="Helical" evidence="8">
    <location>
        <begin position="166"/>
        <end position="189"/>
    </location>
</feature>
<dbReference type="PANTHER" id="PTHR30472">
    <property type="entry name" value="FERRIC ENTEROBACTIN TRANSPORT SYSTEM PERMEASE PROTEIN"/>
    <property type="match status" value="1"/>
</dbReference>
<accession>A0A917N910</accession>
<organism evidence="9 10">
    <name type="scientific">Shewanella gelidii</name>
    <dbReference type="NCBI Taxonomy" id="1642821"/>
    <lineage>
        <taxon>Bacteria</taxon>
        <taxon>Pseudomonadati</taxon>
        <taxon>Pseudomonadota</taxon>
        <taxon>Gammaproteobacteria</taxon>
        <taxon>Alteromonadales</taxon>
        <taxon>Shewanellaceae</taxon>
        <taxon>Shewanella</taxon>
    </lineage>
</organism>
<feature type="transmembrane region" description="Helical" evidence="8">
    <location>
        <begin position="103"/>
        <end position="123"/>
    </location>
</feature>